<keyword evidence="2" id="KW-1185">Reference proteome</keyword>
<dbReference type="AlphaFoldDB" id="A0A1X1Z087"/>
<accession>A0A1X1Z087</accession>
<dbReference type="OrthoDB" id="4723358at2"/>
<dbReference type="RefSeq" id="WP_085081244.1">
    <property type="nucleotide sequence ID" value="NZ_JACKRZ010000378.1"/>
</dbReference>
<evidence type="ECO:0000313" key="2">
    <source>
        <dbReference type="Proteomes" id="UP000193529"/>
    </source>
</evidence>
<protein>
    <submittedName>
        <fullName evidence="1">Uncharacterized protein</fullName>
    </submittedName>
</protein>
<name>A0A1X1Z087_9MYCO</name>
<organism evidence="1 2">
    <name type="scientific">Mycobacterium palustre</name>
    <dbReference type="NCBI Taxonomy" id="153971"/>
    <lineage>
        <taxon>Bacteria</taxon>
        <taxon>Bacillati</taxon>
        <taxon>Actinomycetota</taxon>
        <taxon>Actinomycetes</taxon>
        <taxon>Mycobacteriales</taxon>
        <taxon>Mycobacteriaceae</taxon>
        <taxon>Mycobacterium</taxon>
        <taxon>Mycobacterium simiae complex</taxon>
    </lineage>
</organism>
<proteinExistence type="predicted"/>
<evidence type="ECO:0000313" key="1">
    <source>
        <dbReference type="EMBL" id="ORW16745.1"/>
    </source>
</evidence>
<sequence>MTGDRSDAQLEAHIRALLGALNERVNRDEIIRQRIAALEQPAENDAPALQRYVDDLTAIYTESLGGLYDRIASYGRTICSLTDETEITERVSKMMALAAVESRDIVKLLKSVVNATNRKNLRTVAAVFVAGFTTGLKSVPRQTQLDQLTLDLSAYCLTRFPPPDFC</sequence>
<dbReference type="Proteomes" id="UP000193529">
    <property type="component" value="Unassembled WGS sequence"/>
</dbReference>
<comment type="caution">
    <text evidence="1">The sequence shown here is derived from an EMBL/GenBank/DDBJ whole genome shotgun (WGS) entry which is preliminary data.</text>
</comment>
<reference evidence="1 2" key="1">
    <citation type="submission" date="2016-01" db="EMBL/GenBank/DDBJ databases">
        <title>The new phylogeny of the genus Mycobacterium.</title>
        <authorList>
            <person name="Tarcisio F."/>
            <person name="Conor M."/>
            <person name="Antonella G."/>
            <person name="Elisabetta G."/>
            <person name="Giulia F.S."/>
            <person name="Sara T."/>
            <person name="Anna F."/>
            <person name="Clotilde B."/>
            <person name="Roberto B."/>
            <person name="Veronica D.S."/>
            <person name="Fabio R."/>
            <person name="Monica P."/>
            <person name="Olivier J."/>
            <person name="Enrico T."/>
            <person name="Nicola S."/>
        </authorList>
    </citation>
    <scope>NUCLEOTIDE SEQUENCE [LARGE SCALE GENOMIC DNA]</scope>
    <source>
        <strain evidence="1 2">DSM 44572</strain>
    </source>
</reference>
<dbReference type="EMBL" id="LQPJ01000153">
    <property type="protein sequence ID" value="ORW16745.1"/>
    <property type="molecule type" value="Genomic_DNA"/>
</dbReference>
<gene>
    <name evidence="1" type="ORF">AWC19_22045</name>
</gene>